<comment type="caution">
    <text evidence="2">The sequence shown here is derived from an EMBL/GenBank/DDBJ whole genome shotgun (WGS) entry which is preliminary data.</text>
</comment>
<accession>A0AAD4L3Q2</accession>
<feature type="domain" description="C2H2-type" evidence="1">
    <location>
        <begin position="965"/>
        <end position="986"/>
    </location>
</feature>
<dbReference type="InterPro" id="IPR013087">
    <property type="entry name" value="Znf_C2H2_type"/>
</dbReference>
<dbReference type="Proteomes" id="UP001201163">
    <property type="component" value="Unassembled WGS sequence"/>
</dbReference>
<protein>
    <recommendedName>
        <fullName evidence="1">C2H2-type domain-containing protein</fullName>
    </recommendedName>
</protein>
<evidence type="ECO:0000313" key="3">
    <source>
        <dbReference type="Proteomes" id="UP001201163"/>
    </source>
</evidence>
<keyword evidence="3" id="KW-1185">Reference proteome</keyword>
<name>A0AAD4L3Q2_9AGAM</name>
<dbReference type="InterPro" id="IPR036047">
    <property type="entry name" value="F-box-like_dom_sf"/>
</dbReference>
<dbReference type="AlphaFoldDB" id="A0AAD4L3Q2"/>
<gene>
    <name evidence="2" type="ORF">EDB92DRAFT_583802</name>
</gene>
<dbReference type="EMBL" id="JAKELL010000224">
    <property type="protein sequence ID" value="KAH8978462.1"/>
    <property type="molecule type" value="Genomic_DNA"/>
</dbReference>
<dbReference type="Gene3D" id="3.80.10.10">
    <property type="entry name" value="Ribonuclease Inhibitor"/>
    <property type="match status" value="2"/>
</dbReference>
<organism evidence="2 3">
    <name type="scientific">Lactarius akahatsu</name>
    <dbReference type="NCBI Taxonomy" id="416441"/>
    <lineage>
        <taxon>Eukaryota</taxon>
        <taxon>Fungi</taxon>
        <taxon>Dikarya</taxon>
        <taxon>Basidiomycota</taxon>
        <taxon>Agaricomycotina</taxon>
        <taxon>Agaricomycetes</taxon>
        <taxon>Russulales</taxon>
        <taxon>Russulaceae</taxon>
        <taxon>Lactarius</taxon>
    </lineage>
</organism>
<reference evidence="2" key="1">
    <citation type="submission" date="2022-01" db="EMBL/GenBank/DDBJ databases">
        <title>Comparative genomics reveals a dynamic genome evolution in the ectomycorrhizal milk-cap (Lactarius) mushrooms.</title>
        <authorList>
            <consortium name="DOE Joint Genome Institute"/>
            <person name="Lebreton A."/>
            <person name="Tang N."/>
            <person name="Kuo A."/>
            <person name="LaButti K."/>
            <person name="Drula E."/>
            <person name="Barry K."/>
            <person name="Clum A."/>
            <person name="Lipzen A."/>
            <person name="Mousain D."/>
            <person name="Ng V."/>
            <person name="Wang R."/>
            <person name="Wang X."/>
            <person name="Dai Y."/>
            <person name="Henrissat B."/>
            <person name="Grigoriev I.V."/>
            <person name="Guerin-Laguette A."/>
            <person name="Yu F."/>
            <person name="Martin F.M."/>
        </authorList>
    </citation>
    <scope>NUCLEOTIDE SEQUENCE</scope>
    <source>
        <strain evidence="2">QP</strain>
    </source>
</reference>
<dbReference type="SUPFAM" id="SSF52058">
    <property type="entry name" value="L domain-like"/>
    <property type="match status" value="1"/>
</dbReference>
<sequence length="1116" mass="125671">MYPLNPSQCRGSPPGHRCVPAQAPASARLTGTLPLQPDPVPSECSRIVAIGRLSDEVLLNVFRYYMDASPRFWPRLVHVCRKWRHIVFASQWALHLQLFCTPGTPVFETLDRWPALPIVMEYGGSPALDPPTPEDEDNIMVALKQSDRISSISLTVTSSLRERLFAIEGPLSQLEYLVVLSQDQVGMRLTLPSTFRWCTRLRSLHFTRVIFPPLPQLLYSSRKLVDLRLHEVAYLPLEALANALSQMTQLRALSLHFLPTASLVPSSSGERVFLPSLAHLDLRGITKYLEGYLTRIDAPCLGDIEITTLDEPIFDASSLCDFIDRTKMQQSHRQADILFSERSVSVSLSQPAPTCLKLQVCREPLSRQLFSMAAVICNYFSAHPFYMEDLRITATRLSSRPDCTEQWLELIRSFRGTKWFRVAGEISTDIVLALQHSDMRRETVLPVLHKLCIKEPEPRHAPLQDAIVSFVHSRRLSGQFLGVEFEQPSTNGLGGTGAFSQQVTVEMLSDDVVLDIFRHHQNTSPQLWPTLTHVCRRWRQIVLGSPLALRLRLYCTHRTPILKILEHWPPFPLVVNYDIHKRRPSRGPWFSDPLIYEGEENIVAALKQSDRVSSISLTVTHSLLASLYTISEPFSKLEELALMSPGEMQLTLPTAFQWGTRLRTLHLTNITILALPQLLHSSTGLVDLQLDEIPHVGYFPPDAFVDALSGMTQLETLSLRFVSFSLQDTLGLPPQLGKHVVLPALTCLKYRGTSKYLDNFVAGIDAPRLRDISLTFFSQSTMDTSQLGRFIERIEMQTSLSEANVQAYGGFISICFSRPGAPTRIELQISREQLHWQLSSMTQICNHFSTFLSRVENIGINTACLPSGQNYVGGGQWLDLIRAFGGAKDFRVAGRQRNMMDILYALRPADGVHRTDIPVLPALRNLRIEEAVPVDGPLWDAVQSFITSRWLSGRPVEVYAREYSCRICVSIFKEQQECKSHLLDKHSYLLVCTSCGDFECKPGYNDRFREHLANNHPEVAHTGTRISNPALQPYSGSHSSQHIDLRALDIFGPFTKLKAPVQLGPVPMPDDPDLFPDMSDTFPNGGDDFGFPYPLEDMELWFDPSSFQDAGSLDLA</sequence>
<dbReference type="PROSITE" id="PS00028">
    <property type="entry name" value="ZINC_FINGER_C2H2_1"/>
    <property type="match status" value="1"/>
</dbReference>
<dbReference type="SUPFAM" id="SSF81383">
    <property type="entry name" value="F-box domain"/>
    <property type="match status" value="1"/>
</dbReference>
<proteinExistence type="predicted"/>
<dbReference type="InterPro" id="IPR032675">
    <property type="entry name" value="LRR_dom_sf"/>
</dbReference>
<evidence type="ECO:0000313" key="2">
    <source>
        <dbReference type="EMBL" id="KAH8978462.1"/>
    </source>
</evidence>
<evidence type="ECO:0000259" key="1">
    <source>
        <dbReference type="PROSITE" id="PS00028"/>
    </source>
</evidence>